<protein>
    <submittedName>
        <fullName evidence="2">Uncharacterized protein</fullName>
    </submittedName>
</protein>
<gene>
    <name evidence="2" type="ORF">K437DRAFT_177851</name>
</gene>
<sequence length="191" mass="21209">MSFIGKNFIRCYQTLKSKEAPMLQVQSRRRRSATLVRLSSLVSLRNEAAIMCNGDTRCTSIASPFAGTTDTCECRIAAEPYIPRSLALSICQGTAGARHTLKTRVQALHHPCWRQGVCQSVDHFADRRDADVPESARDDQRSNVSVRVDEAAWQDGERGDELPPPQSRGVHRGAEHSYREAAVRRFAVLGA</sequence>
<accession>A0A066VM19</accession>
<evidence type="ECO:0000313" key="3">
    <source>
        <dbReference type="Proteomes" id="UP000027361"/>
    </source>
</evidence>
<dbReference type="InParanoid" id="A0A066VM19"/>
<organism evidence="2 3">
    <name type="scientific">Tilletiaria anomala (strain ATCC 24038 / CBS 436.72 / UBC 951)</name>
    <dbReference type="NCBI Taxonomy" id="1037660"/>
    <lineage>
        <taxon>Eukaryota</taxon>
        <taxon>Fungi</taxon>
        <taxon>Dikarya</taxon>
        <taxon>Basidiomycota</taxon>
        <taxon>Ustilaginomycotina</taxon>
        <taxon>Exobasidiomycetes</taxon>
        <taxon>Georgefischeriales</taxon>
        <taxon>Tilletiariaceae</taxon>
        <taxon>Tilletiaria</taxon>
    </lineage>
</organism>
<dbReference type="AlphaFoldDB" id="A0A066VM19"/>
<name>A0A066VM19_TILAU</name>
<dbReference type="RefSeq" id="XP_013241668.1">
    <property type="nucleotide sequence ID" value="XM_013386214.1"/>
</dbReference>
<comment type="caution">
    <text evidence="2">The sequence shown here is derived from an EMBL/GenBank/DDBJ whole genome shotgun (WGS) entry which is preliminary data.</text>
</comment>
<feature type="region of interest" description="Disordered" evidence="1">
    <location>
        <begin position="151"/>
        <end position="177"/>
    </location>
</feature>
<keyword evidence="3" id="KW-1185">Reference proteome</keyword>
<reference evidence="2 3" key="1">
    <citation type="submission" date="2014-05" db="EMBL/GenBank/DDBJ databases">
        <title>Draft genome sequence of a rare smut relative, Tilletiaria anomala UBC 951.</title>
        <authorList>
            <consortium name="DOE Joint Genome Institute"/>
            <person name="Toome M."/>
            <person name="Kuo A."/>
            <person name="Henrissat B."/>
            <person name="Lipzen A."/>
            <person name="Tritt A."/>
            <person name="Yoshinaga Y."/>
            <person name="Zane M."/>
            <person name="Barry K."/>
            <person name="Grigoriev I.V."/>
            <person name="Spatafora J.W."/>
            <person name="Aimea M.C."/>
        </authorList>
    </citation>
    <scope>NUCLEOTIDE SEQUENCE [LARGE SCALE GENOMIC DNA]</scope>
    <source>
        <strain evidence="2 3">UBC 951</strain>
    </source>
</reference>
<proteinExistence type="predicted"/>
<dbReference type="EMBL" id="JMSN01000081">
    <property type="protein sequence ID" value="KDN41313.1"/>
    <property type="molecule type" value="Genomic_DNA"/>
</dbReference>
<dbReference type="Proteomes" id="UP000027361">
    <property type="component" value="Unassembled WGS sequence"/>
</dbReference>
<dbReference type="HOGENOM" id="CLU_1422341_0_0_1"/>
<evidence type="ECO:0000313" key="2">
    <source>
        <dbReference type="EMBL" id="KDN41313.1"/>
    </source>
</evidence>
<dbReference type="GeneID" id="25261877"/>
<feature type="compositionally biased region" description="Basic and acidic residues" evidence="1">
    <location>
        <begin position="151"/>
        <end position="161"/>
    </location>
</feature>
<evidence type="ECO:0000256" key="1">
    <source>
        <dbReference type="SAM" id="MobiDB-lite"/>
    </source>
</evidence>